<keyword evidence="2" id="KW-1185">Reference proteome</keyword>
<dbReference type="EMBL" id="BNDV01000016">
    <property type="protein sequence ID" value="GHI16452.1"/>
    <property type="molecule type" value="Genomic_DNA"/>
</dbReference>
<accession>A0ABQ3NUK8</accession>
<organism evidence="1 2">
    <name type="scientific">Streptomyces virginiae</name>
    <name type="common">Streptomyces cinnamonensis</name>
    <dbReference type="NCBI Taxonomy" id="1961"/>
    <lineage>
        <taxon>Bacteria</taxon>
        <taxon>Bacillati</taxon>
        <taxon>Actinomycetota</taxon>
        <taxon>Actinomycetes</taxon>
        <taxon>Kitasatosporales</taxon>
        <taxon>Streptomycetaceae</taxon>
        <taxon>Streptomyces</taxon>
    </lineage>
</organism>
<reference evidence="2" key="1">
    <citation type="submission" date="2020-09" db="EMBL/GenBank/DDBJ databases">
        <title>Whole genome shotgun sequence of Streptomyces cinnamonensis NBRC 15873.</title>
        <authorList>
            <person name="Komaki H."/>
            <person name="Tamura T."/>
        </authorList>
    </citation>
    <scope>NUCLEOTIDE SEQUENCE [LARGE SCALE GENOMIC DNA]</scope>
    <source>
        <strain evidence="2">NBRC 15873</strain>
    </source>
</reference>
<proteinExistence type="predicted"/>
<sequence length="102" mass="11436">MVELGTAEVEAVRRRGAQQVVDLHPAMRIEHQSDPFRLMPQVFRDVLRHLHGASFIHEPQRARSGGPTAAIFGVRAALDTPYRHSKMRNIFSIINSALGENP</sequence>
<name>A0ABQ3NUK8_STRVG</name>
<evidence type="ECO:0000313" key="2">
    <source>
        <dbReference type="Proteomes" id="UP000660554"/>
    </source>
</evidence>
<protein>
    <submittedName>
        <fullName evidence="1">Uncharacterized protein</fullName>
    </submittedName>
</protein>
<gene>
    <name evidence="1" type="ORF">Scinn_59150</name>
</gene>
<evidence type="ECO:0000313" key="1">
    <source>
        <dbReference type="EMBL" id="GHI16452.1"/>
    </source>
</evidence>
<comment type="caution">
    <text evidence="1">The sequence shown here is derived from an EMBL/GenBank/DDBJ whole genome shotgun (WGS) entry which is preliminary data.</text>
</comment>
<dbReference type="Proteomes" id="UP000660554">
    <property type="component" value="Unassembled WGS sequence"/>
</dbReference>